<dbReference type="InterPro" id="IPR010998">
    <property type="entry name" value="Integrase_recombinase_N"/>
</dbReference>
<protein>
    <submittedName>
        <fullName evidence="7">Site-specific integrase</fullName>
    </submittedName>
</protein>
<keyword evidence="3" id="KW-0233">DNA recombination</keyword>
<evidence type="ECO:0000256" key="1">
    <source>
        <dbReference type="ARBA" id="ARBA00008857"/>
    </source>
</evidence>
<keyword evidence="2 4" id="KW-0238">DNA-binding</keyword>
<evidence type="ECO:0000259" key="6">
    <source>
        <dbReference type="PROSITE" id="PS51900"/>
    </source>
</evidence>
<dbReference type="EMBL" id="JAHHIF010000041">
    <property type="protein sequence ID" value="MBW4547457.1"/>
    <property type="molecule type" value="Genomic_DNA"/>
</dbReference>
<dbReference type="AlphaFoldDB" id="A0A951PQM7"/>
<reference evidence="7" key="1">
    <citation type="submission" date="2021-05" db="EMBL/GenBank/DDBJ databases">
        <authorList>
            <person name="Pietrasiak N."/>
            <person name="Ward R."/>
            <person name="Stajich J.E."/>
            <person name="Kurbessoian T."/>
        </authorList>
    </citation>
    <scope>NUCLEOTIDE SEQUENCE</scope>
    <source>
        <strain evidence="7">CPER-KK1</strain>
    </source>
</reference>
<dbReference type="Proteomes" id="UP000753908">
    <property type="component" value="Unassembled WGS sequence"/>
</dbReference>
<dbReference type="InterPro" id="IPR050090">
    <property type="entry name" value="Tyrosine_recombinase_XerCD"/>
</dbReference>
<evidence type="ECO:0000256" key="3">
    <source>
        <dbReference type="ARBA" id="ARBA00023172"/>
    </source>
</evidence>
<reference evidence="7" key="2">
    <citation type="journal article" date="2022" name="Microbiol. Resour. Announc.">
        <title>Metagenome Sequencing to Explore Phylogenomics of Terrestrial Cyanobacteria.</title>
        <authorList>
            <person name="Ward R.D."/>
            <person name="Stajich J.E."/>
            <person name="Johansen J.R."/>
            <person name="Huntemann M."/>
            <person name="Clum A."/>
            <person name="Foster B."/>
            <person name="Foster B."/>
            <person name="Roux S."/>
            <person name="Palaniappan K."/>
            <person name="Varghese N."/>
            <person name="Mukherjee S."/>
            <person name="Reddy T.B.K."/>
            <person name="Daum C."/>
            <person name="Copeland A."/>
            <person name="Chen I.A."/>
            <person name="Ivanova N.N."/>
            <person name="Kyrpides N.C."/>
            <person name="Shapiro N."/>
            <person name="Eloe-Fadrosh E.A."/>
            <person name="Pietrasiak N."/>
        </authorList>
    </citation>
    <scope>NUCLEOTIDE SEQUENCE</scope>
    <source>
        <strain evidence="7">CPER-KK1</strain>
    </source>
</reference>
<dbReference type="SUPFAM" id="SSF56349">
    <property type="entry name" value="DNA breaking-rejoining enzymes"/>
    <property type="match status" value="1"/>
</dbReference>
<dbReference type="Gene3D" id="1.10.443.10">
    <property type="entry name" value="Intergrase catalytic core"/>
    <property type="match status" value="1"/>
</dbReference>
<dbReference type="PROSITE" id="PS51900">
    <property type="entry name" value="CB"/>
    <property type="match status" value="1"/>
</dbReference>
<evidence type="ECO:0000256" key="2">
    <source>
        <dbReference type="ARBA" id="ARBA00023125"/>
    </source>
</evidence>
<dbReference type="InterPro" id="IPR013762">
    <property type="entry name" value="Integrase-like_cat_sf"/>
</dbReference>
<proteinExistence type="inferred from homology"/>
<dbReference type="PROSITE" id="PS51898">
    <property type="entry name" value="TYR_RECOMBINASE"/>
    <property type="match status" value="1"/>
</dbReference>
<feature type="domain" description="Tyr recombinase" evidence="5">
    <location>
        <begin position="170"/>
        <end position="367"/>
    </location>
</feature>
<organism evidence="7 8">
    <name type="scientific">Symplocastrum torsivum CPER-KK1</name>
    <dbReference type="NCBI Taxonomy" id="450513"/>
    <lineage>
        <taxon>Bacteria</taxon>
        <taxon>Bacillati</taxon>
        <taxon>Cyanobacteriota</taxon>
        <taxon>Cyanophyceae</taxon>
        <taxon>Oscillatoriophycideae</taxon>
        <taxon>Oscillatoriales</taxon>
        <taxon>Microcoleaceae</taxon>
        <taxon>Symplocastrum</taxon>
    </lineage>
</organism>
<sequence>MNEEQHTIITSNISLKTERKETEKSLMQKDRWYGEEDLGMRLNQHEGVKSIYFGNIRQNWLKDITKYYILYRRYQGKSFGTLREYIKAIQHFSRFLETQCVYYFTDITDEVLSSYLGNMHSLSEKTQKHRLSHIKIFFELGNSNNWFQISTYWFRGRLGDAKPKNNKINYIPNEVSSQIDIYLYLLAKPLQRMVLLLRALGLRGSELLQMRFDCLKQRMSGDWEIHFTNWKFKERHDVLPIVPELAEIIKEQQTYIRTHLGEDFEYLFCANTYESNGFKFFKAKSKVMLLQQFNIYLNQWAESCNICDESGKLWKFTSHQFRRTVATKMTNEGVRQYIIQRYLRHHSPDMMQHYAHILPSTFKKEIEGLHKRKKIVDVTGLEVSISNPEIENDIELRWLRSKMQPKALAMGFCARPQLLKPCPHANACMDCQHFRLDEDDLPTLTQHLERNQKLKEESERLGYIRQLKEIEQDEAKLINIIKSLENANG</sequence>
<dbReference type="GO" id="GO:0003677">
    <property type="term" value="F:DNA binding"/>
    <property type="evidence" value="ECO:0007669"/>
    <property type="project" value="UniProtKB-UniRule"/>
</dbReference>
<accession>A0A951PQM7</accession>
<comment type="caution">
    <text evidence="7">The sequence shown here is derived from an EMBL/GenBank/DDBJ whole genome shotgun (WGS) entry which is preliminary data.</text>
</comment>
<evidence type="ECO:0000256" key="4">
    <source>
        <dbReference type="PROSITE-ProRule" id="PRU01248"/>
    </source>
</evidence>
<name>A0A951PQM7_9CYAN</name>
<evidence type="ECO:0000259" key="5">
    <source>
        <dbReference type="PROSITE" id="PS51898"/>
    </source>
</evidence>
<comment type="similarity">
    <text evidence="1">Belongs to the 'phage' integrase family.</text>
</comment>
<dbReference type="Pfam" id="PF00589">
    <property type="entry name" value="Phage_integrase"/>
    <property type="match status" value="1"/>
</dbReference>
<dbReference type="PANTHER" id="PTHR30349">
    <property type="entry name" value="PHAGE INTEGRASE-RELATED"/>
    <property type="match status" value="1"/>
</dbReference>
<dbReference type="GO" id="GO:0015074">
    <property type="term" value="P:DNA integration"/>
    <property type="evidence" value="ECO:0007669"/>
    <property type="project" value="InterPro"/>
</dbReference>
<dbReference type="InterPro" id="IPR011010">
    <property type="entry name" value="DNA_brk_join_enz"/>
</dbReference>
<gene>
    <name evidence="7" type="ORF">KME25_23900</name>
</gene>
<dbReference type="InterPro" id="IPR044068">
    <property type="entry name" value="CB"/>
</dbReference>
<feature type="domain" description="Core-binding (CB)" evidence="6">
    <location>
        <begin position="59"/>
        <end position="142"/>
    </location>
</feature>
<dbReference type="Gene3D" id="1.10.150.130">
    <property type="match status" value="1"/>
</dbReference>
<dbReference type="GO" id="GO:0006310">
    <property type="term" value="P:DNA recombination"/>
    <property type="evidence" value="ECO:0007669"/>
    <property type="project" value="UniProtKB-KW"/>
</dbReference>
<dbReference type="PANTHER" id="PTHR30349:SF41">
    <property type="entry name" value="INTEGRASE_RECOMBINASE PROTEIN MJ0367-RELATED"/>
    <property type="match status" value="1"/>
</dbReference>
<dbReference type="InterPro" id="IPR002104">
    <property type="entry name" value="Integrase_catalytic"/>
</dbReference>
<evidence type="ECO:0000313" key="8">
    <source>
        <dbReference type="Proteomes" id="UP000753908"/>
    </source>
</evidence>
<evidence type="ECO:0000313" key="7">
    <source>
        <dbReference type="EMBL" id="MBW4547457.1"/>
    </source>
</evidence>